<dbReference type="PANTHER" id="PTHR43874:SF126">
    <property type="entry name" value="RESPONSE REGULATORY DOMAIN-CONTAINING PROTEIN"/>
    <property type="match status" value="1"/>
</dbReference>
<accession>M4DSN1</accession>
<keyword evidence="5" id="KW-1185">Reference proteome</keyword>
<evidence type="ECO:0000313" key="4">
    <source>
        <dbReference type="EnsemblPlants" id="Bra019524.1-P"/>
    </source>
</evidence>
<dbReference type="InterPro" id="IPR011006">
    <property type="entry name" value="CheY-like_superfamily"/>
</dbReference>
<dbReference type="GO" id="GO:0009736">
    <property type="term" value="P:cytokinin-activated signaling pathway"/>
    <property type="evidence" value="ECO:0007669"/>
    <property type="project" value="InterPro"/>
</dbReference>
<proteinExistence type="predicted"/>
<organism evidence="4 5">
    <name type="scientific">Brassica campestris</name>
    <name type="common">Field mustard</name>
    <dbReference type="NCBI Taxonomy" id="3711"/>
    <lineage>
        <taxon>Eukaryota</taxon>
        <taxon>Viridiplantae</taxon>
        <taxon>Streptophyta</taxon>
        <taxon>Embryophyta</taxon>
        <taxon>Tracheophyta</taxon>
        <taxon>Spermatophyta</taxon>
        <taxon>Magnoliopsida</taxon>
        <taxon>eudicotyledons</taxon>
        <taxon>Gunneridae</taxon>
        <taxon>Pentapetalae</taxon>
        <taxon>rosids</taxon>
        <taxon>malvids</taxon>
        <taxon>Brassicales</taxon>
        <taxon>Brassicaceae</taxon>
        <taxon>Brassiceae</taxon>
        <taxon>Brassica</taxon>
    </lineage>
</organism>
<reference evidence="4 5" key="1">
    <citation type="journal article" date="2011" name="Nat. Genet.">
        <title>The genome of the mesopolyploid crop species Brassica rapa.</title>
        <authorList>
            <consortium name="Brassica rapa Genome Sequencing Project Consortium"/>
            <person name="Wang X."/>
            <person name="Wang H."/>
            <person name="Wang J."/>
            <person name="Sun R."/>
            <person name="Wu J."/>
            <person name="Liu S."/>
            <person name="Bai Y."/>
            <person name="Mun J.H."/>
            <person name="Bancroft I."/>
            <person name="Cheng F."/>
            <person name="Huang S."/>
            <person name="Li X."/>
            <person name="Hua W."/>
            <person name="Wang J."/>
            <person name="Wang X."/>
            <person name="Freeling M."/>
            <person name="Pires J.C."/>
            <person name="Paterson A.H."/>
            <person name="Chalhoub B."/>
            <person name="Wang B."/>
            <person name="Hayward A."/>
            <person name="Sharpe A.G."/>
            <person name="Park B.S."/>
            <person name="Weisshaar B."/>
            <person name="Liu B."/>
            <person name="Li B."/>
            <person name="Liu B."/>
            <person name="Tong C."/>
            <person name="Song C."/>
            <person name="Duran C."/>
            <person name="Peng C."/>
            <person name="Geng C."/>
            <person name="Koh C."/>
            <person name="Lin C."/>
            <person name="Edwards D."/>
            <person name="Mu D."/>
            <person name="Shen D."/>
            <person name="Soumpourou E."/>
            <person name="Li F."/>
            <person name="Fraser F."/>
            <person name="Conant G."/>
            <person name="Lassalle G."/>
            <person name="King G.J."/>
            <person name="Bonnema G."/>
            <person name="Tang H."/>
            <person name="Wang H."/>
            <person name="Belcram H."/>
            <person name="Zhou H."/>
            <person name="Hirakawa H."/>
            <person name="Abe H."/>
            <person name="Guo H."/>
            <person name="Wang H."/>
            <person name="Jin H."/>
            <person name="Parkin I.A."/>
            <person name="Batley J."/>
            <person name="Kim J.S."/>
            <person name="Just J."/>
            <person name="Li J."/>
            <person name="Xu J."/>
            <person name="Deng J."/>
            <person name="Kim J.A."/>
            <person name="Li J."/>
            <person name="Yu J."/>
            <person name="Meng J."/>
            <person name="Wang J."/>
            <person name="Min J."/>
            <person name="Poulain J."/>
            <person name="Wang J."/>
            <person name="Hatakeyama K."/>
            <person name="Wu K."/>
            <person name="Wang L."/>
            <person name="Fang L."/>
            <person name="Trick M."/>
            <person name="Links M.G."/>
            <person name="Zhao M."/>
            <person name="Jin M."/>
            <person name="Ramchiary N."/>
            <person name="Drou N."/>
            <person name="Berkman P.J."/>
            <person name="Cai Q."/>
            <person name="Huang Q."/>
            <person name="Li R."/>
            <person name="Tabata S."/>
            <person name="Cheng S."/>
            <person name="Zhang S."/>
            <person name="Zhang S."/>
            <person name="Huang S."/>
            <person name="Sato S."/>
            <person name="Sun S."/>
            <person name="Kwon S.J."/>
            <person name="Choi S.R."/>
            <person name="Lee T.H."/>
            <person name="Fan W."/>
            <person name="Zhao X."/>
            <person name="Tan X."/>
            <person name="Xu X."/>
            <person name="Wang Y."/>
            <person name="Qiu Y."/>
            <person name="Yin Y."/>
            <person name="Li Y."/>
            <person name="Du Y."/>
            <person name="Liao Y."/>
            <person name="Lim Y."/>
            <person name="Narusaka Y."/>
            <person name="Wang Y."/>
            <person name="Wang Z."/>
            <person name="Li Z."/>
            <person name="Wang Z."/>
            <person name="Xiong Z."/>
            <person name="Zhang Z."/>
        </authorList>
    </citation>
    <scope>NUCLEOTIDE SEQUENCE [LARGE SCALE GENOMIC DNA]</scope>
    <source>
        <strain evidence="4 5">cv. Chiifu-401-42</strain>
    </source>
</reference>
<dbReference type="HOGENOM" id="CLU_000445_69_5_1"/>
<protein>
    <recommendedName>
        <fullName evidence="6">Response regulatory domain-containing protein</fullName>
    </recommendedName>
</protein>
<dbReference type="InterPro" id="IPR045279">
    <property type="entry name" value="ARR-like"/>
</dbReference>
<sequence length="134" mass="15132">MAEVMRPEKLDMSNDTSSLGSPELLHVLAADDSIVDRKFIERLLRVSSCKVTVVDSATRALQYLGLDGNHSFVGFLRCLEEGAEDFLLKPVKLADVKRLRDSLLKADEIAFKNIMHKRELQANDIYSQLKRAKI</sequence>
<dbReference type="AlphaFoldDB" id="M4DSN1"/>
<dbReference type="Gene3D" id="3.40.50.2300">
    <property type="match status" value="1"/>
</dbReference>
<dbReference type="Proteomes" id="UP000011750">
    <property type="component" value="Chromosome A06"/>
</dbReference>
<dbReference type="SUPFAM" id="SSF52172">
    <property type="entry name" value="CheY-like"/>
    <property type="match status" value="1"/>
</dbReference>
<dbReference type="eggNOG" id="KOG1601">
    <property type="taxonomic scope" value="Eukaryota"/>
</dbReference>
<keyword evidence="3" id="KW-0804">Transcription</keyword>
<dbReference type="STRING" id="51351.M4DSN1"/>
<keyword evidence="2" id="KW-0805">Transcription regulation</keyword>
<dbReference type="EnsemblPlants" id="Bra019524.1">
    <property type="protein sequence ID" value="Bra019524.1-P"/>
    <property type="gene ID" value="Bra019524"/>
</dbReference>
<dbReference type="PANTHER" id="PTHR43874">
    <property type="entry name" value="TWO-COMPONENT RESPONSE REGULATOR"/>
    <property type="match status" value="1"/>
</dbReference>
<evidence type="ECO:0008006" key="6">
    <source>
        <dbReference type="Google" id="ProtNLM"/>
    </source>
</evidence>
<evidence type="ECO:0000256" key="2">
    <source>
        <dbReference type="ARBA" id="ARBA00023015"/>
    </source>
</evidence>
<keyword evidence="1" id="KW-0902">Two-component regulatory system</keyword>
<dbReference type="InParanoid" id="M4DSN1"/>
<dbReference type="Gramene" id="Bra019524.1">
    <property type="protein sequence ID" value="Bra019524.1-P"/>
    <property type="gene ID" value="Bra019524"/>
</dbReference>
<name>M4DSN1_BRACM</name>
<evidence type="ECO:0000256" key="1">
    <source>
        <dbReference type="ARBA" id="ARBA00023012"/>
    </source>
</evidence>
<evidence type="ECO:0000313" key="5">
    <source>
        <dbReference type="Proteomes" id="UP000011750"/>
    </source>
</evidence>
<evidence type="ECO:0000256" key="3">
    <source>
        <dbReference type="ARBA" id="ARBA00023163"/>
    </source>
</evidence>
<reference evidence="4" key="3">
    <citation type="submission" date="2023-03" db="UniProtKB">
        <authorList>
            <consortium name="EnsemblPlants"/>
        </authorList>
    </citation>
    <scope>IDENTIFICATION</scope>
    <source>
        <strain evidence="4">cv. Chiifu-401-42</strain>
    </source>
</reference>
<reference evidence="4 5" key="2">
    <citation type="journal article" date="2018" name="Hortic Res">
        <title>Improved Brassica rapa reference genome by single-molecule sequencing and chromosome conformation capture technologies.</title>
        <authorList>
            <person name="Zhang L."/>
            <person name="Cai X."/>
            <person name="Wu J."/>
            <person name="Liu M."/>
            <person name="Grob S."/>
            <person name="Cheng F."/>
            <person name="Liang J."/>
            <person name="Cai C."/>
            <person name="Liu Z."/>
            <person name="Liu B."/>
            <person name="Wang F."/>
            <person name="Li S."/>
            <person name="Liu F."/>
            <person name="Li X."/>
            <person name="Cheng L."/>
            <person name="Yang W."/>
            <person name="Li M.H."/>
            <person name="Grossniklaus U."/>
            <person name="Zheng H."/>
            <person name="Wang X."/>
        </authorList>
    </citation>
    <scope>NUCLEOTIDE SEQUENCE [LARGE SCALE GENOMIC DNA]</scope>
    <source>
        <strain evidence="4 5">cv. Chiifu-401-42</strain>
    </source>
</reference>
<dbReference type="GO" id="GO:0000160">
    <property type="term" value="P:phosphorelay signal transduction system"/>
    <property type="evidence" value="ECO:0007669"/>
    <property type="project" value="UniProtKB-KW"/>
</dbReference>